<dbReference type="Proteomes" id="UP000237481">
    <property type="component" value="Unassembled WGS sequence"/>
</dbReference>
<dbReference type="PANTHER" id="PTHR47659:SF4">
    <property type="entry name" value="ZN(II)2CYS6 TRANSCRIPTION FACTOR (EUROFUNG)"/>
    <property type="match status" value="1"/>
</dbReference>
<dbReference type="InterPro" id="IPR050335">
    <property type="entry name" value="ERT1_acuK_gluconeogen_tf"/>
</dbReference>
<feature type="compositionally biased region" description="Pro residues" evidence="7">
    <location>
        <begin position="84"/>
        <end position="96"/>
    </location>
</feature>
<dbReference type="CDD" id="cd00067">
    <property type="entry name" value="GAL4"/>
    <property type="match status" value="1"/>
</dbReference>
<protein>
    <recommendedName>
        <fullName evidence="8">Zn(2)-C6 fungal-type domain-containing protein</fullName>
    </recommendedName>
</protein>
<organism evidence="9 10">
    <name type="scientific">Tolypocladium paradoxum</name>
    <dbReference type="NCBI Taxonomy" id="94208"/>
    <lineage>
        <taxon>Eukaryota</taxon>
        <taxon>Fungi</taxon>
        <taxon>Dikarya</taxon>
        <taxon>Ascomycota</taxon>
        <taxon>Pezizomycotina</taxon>
        <taxon>Sordariomycetes</taxon>
        <taxon>Hypocreomycetidae</taxon>
        <taxon>Hypocreales</taxon>
        <taxon>Ophiocordycipitaceae</taxon>
        <taxon>Tolypocladium</taxon>
    </lineage>
</organism>
<evidence type="ECO:0000313" key="9">
    <source>
        <dbReference type="EMBL" id="POR35930.1"/>
    </source>
</evidence>
<keyword evidence="6" id="KW-0539">Nucleus</keyword>
<feature type="compositionally biased region" description="Polar residues" evidence="7">
    <location>
        <begin position="21"/>
        <end position="30"/>
    </location>
</feature>
<keyword evidence="10" id="KW-1185">Reference proteome</keyword>
<evidence type="ECO:0000256" key="2">
    <source>
        <dbReference type="ARBA" id="ARBA00022833"/>
    </source>
</evidence>
<evidence type="ECO:0000256" key="1">
    <source>
        <dbReference type="ARBA" id="ARBA00022723"/>
    </source>
</evidence>
<feature type="domain" description="Zn(2)-C6 fungal-type" evidence="8">
    <location>
        <begin position="231"/>
        <end position="270"/>
    </location>
</feature>
<evidence type="ECO:0000256" key="6">
    <source>
        <dbReference type="ARBA" id="ARBA00023242"/>
    </source>
</evidence>
<dbReference type="GO" id="GO:0003677">
    <property type="term" value="F:DNA binding"/>
    <property type="evidence" value="ECO:0007669"/>
    <property type="project" value="UniProtKB-KW"/>
</dbReference>
<proteinExistence type="predicted"/>
<feature type="compositionally biased region" description="Basic and acidic residues" evidence="7">
    <location>
        <begin position="649"/>
        <end position="658"/>
    </location>
</feature>
<accession>A0A2S4L0F1</accession>
<dbReference type="GO" id="GO:0008270">
    <property type="term" value="F:zinc ion binding"/>
    <property type="evidence" value="ECO:0007669"/>
    <property type="project" value="InterPro"/>
</dbReference>
<feature type="compositionally biased region" description="Polar residues" evidence="7">
    <location>
        <begin position="1"/>
        <end position="10"/>
    </location>
</feature>
<keyword evidence="3" id="KW-0805">Transcription regulation</keyword>
<feature type="compositionally biased region" description="Pro residues" evidence="7">
    <location>
        <begin position="137"/>
        <end position="149"/>
    </location>
</feature>
<dbReference type="OrthoDB" id="5575144at2759"/>
<feature type="region of interest" description="Disordered" evidence="7">
    <location>
        <begin position="1"/>
        <end position="223"/>
    </location>
</feature>
<evidence type="ECO:0000259" key="8">
    <source>
        <dbReference type="PROSITE" id="PS50048"/>
    </source>
</evidence>
<reference evidence="9 10" key="1">
    <citation type="submission" date="2018-01" db="EMBL/GenBank/DDBJ databases">
        <title>Harnessing the power of phylogenomics to disentangle the directionality and signatures of interkingdom host jumping in the parasitic fungal genus Tolypocladium.</title>
        <authorList>
            <person name="Quandt C.A."/>
            <person name="Patterson W."/>
            <person name="Spatafora J.W."/>
        </authorList>
    </citation>
    <scope>NUCLEOTIDE SEQUENCE [LARGE SCALE GENOMIC DNA]</scope>
    <source>
        <strain evidence="9 10">NRBC 100945</strain>
    </source>
</reference>
<dbReference type="InterPro" id="IPR036864">
    <property type="entry name" value="Zn2-C6_fun-type_DNA-bd_sf"/>
</dbReference>
<feature type="compositionally biased region" description="Polar residues" evidence="7">
    <location>
        <begin position="599"/>
        <end position="611"/>
    </location>
</feature>
<evidence type="ECO:0000256" key="5">
    <source>
        <dbReference type="ARBA" id="ARBA00023163"/>
    </source>
</evidence>
<dbReference type="AlphaFoldDB" id="A0A2S4L0F1"/>
<dbReference type="GO" id="GO:0000981">
    <property type="term" value="F:DNA-binding transcription factor activity, RNA polymerase II-specific"/>
    <property type="evidence" value="ECO:0007669"/>
    <property type="project" value="InterPro"/>
</dbReference>
<dbReference type="InterPro" id="IPR001138">
    <property type="entry name" value="Zn2Cys6_DnaBD"/>
</dbReference>
<feature type="compositionally biased region" description="Polar residues" evidence="7">
    <location>
        <begin position="187"/>
        <end position="219"/>
    </location>
</feature>
<evidence type="ECO:0000256" key="7">
    <source>
        <dbReference type="SAM" id="MobiDB-lite"/>
    </source>
</evidence>
<dbReference type="STRING" id="94208.A0A2S4L0F1"/>
<evidence type="ECO:0000256" key="3">
    <source>
        <dbReference type="ARBA" id="ARBA00023015"/>
    </source>
</evidence>
<feature type="compositionally biased region" description="Basic and acidic residues" evidence="7">
    <location>
        <begin position="98"/>
        <end position="107"/>
    </location>
</feature>
<gene>
    <name evidence="9" type="ORF">TPAR_03875</name>
</gene>
<feature type="compositionally biased region" description="Basic and acidic residues" evidence="7">
    <location>
        <begin position="120"/>
        <end position="135"/>
    </location>
</feature>
<evidence type="ECO:0000313" key="10">
    <source>
        <dbReference type="Proteomes" id="UP000237481"/>
    </source>
</evidence>
<feature type="compositionally biased region" description="Basic and acidic residues" evidence="7">
    <location>
        <begin position="67"/>
        <end position="78"/>
    </location>
</feature>
<dbReference type="SMART" id="SM00066">
    <property type="entry name" value="GAL4"/>
    <property type="match status" value="1"/>
</dbReference>
<feature type="non-terminal residue" evidence="9">
    <location>
        <position position="1"/>
    </location>
</feature>
<keyword evidence="4" id="KW-0238">DNA-binding</keyword>
<evidence type="ECO:0000256" key="4">
    <source>
        <dbReference type="ARBA" id="ARBA00023125"/>
    </source>
</evidence>
<dbReference type="SUPFAM" id="SSF57701">
    <property type="entry name" value="Zn2/Cys6 DNA-binding domain"/>
    <property type="match status" value="1"/>
</dbReference>
<name>A0A2S4L0F1_9HYPO</name>
<comment type="caution">
    <text evidence="9">The sequence shown here is derived from an EMBL/GenBank/DDBJ whole genome shotgun (WGS) entry which is preliminary data.</text>
</comment>
<feature type="region of interest" description="Disordered" evidence="7">
    <location>
        <begin position="555"/>
        <end position="658"/>
    </location>
</feature>
<keyword evidence="1" id="KW-0479">Metal-binding</keyword>
<dbReference type="PROSITE" id="PS50048">
    <property type="entry name" value="ZN2_CY6_FUNGAL_2"/>
    <property type="match status" value="1"/>
</dbReference>
<dbReference type="EMBL" id="PKSG01000383">
    <property type="protein sequence ID" value="POR35930.1"/>
    <property type="molecule type" value="Genomic_DNA"/>
</dbReference>
<sequence>DALSISAQSQERPHSRGGRGSSQPKIQTYKNAPPMLSARSPFDTASLPLGKRPGVPHLASGASDLDWETKRTESEASARSRAYPSPPMSGSPPLPPKAAREANERGEAAALYSSALPQDVYRERSMQQPPADHRQHLPPPVPVSRPYPQEPSRGPYGFQRPHEEPMPQTPLYSPQQPHGLSHGVYHQQYTASAGPSSEGSYSVTSRASGLENQSCTSPKSQRKTKGHVASACVPCKRAHLRCDVQKLTNATAQRPCSRCLSNGKEDACVDVQHKKRGRPRLRDDRDARYDPLRLPQYPDISLRRPLGVYGPGDPGDQGFDDPLQRHQIYRPLEAPISGTLPLRQFERASDARGYGATPLAATRPEPAAYLTMGMEFSKASPTFLDAIGAVSVTGRRLGDVVVNTEAERIFNIQNHLAGEQKRREPNYLPPILGHGGPVIQGLGFGAGDVTRFPLNIQEQLTFIGPDGYPRQHLLRMGLGKEGSVYFVVMLLSLQHRYPHPHPSSQTRHPPAPLYHTSPSSQPQFAPRTPVSAHFDPVRHQLSEDSLKFRSHLGLHNHANQAPPPTNSGTTTAAPQYEHSTSRNRYPGPPPQSSHEIGRNESSLSVSRTAPPSFQLPPIRVQSEHRPPLGTQGWQRDERWSRVDIGGLIEKPEGPGRSQ</sequence>
<dbReference type="PANTHER" id="PTHR47659">
    <property type="entry name" value="ZN(II)2CYS6 TRANSCRIPTION FACTOR (EUROFUNG)-RELATED"/>
    <property type="match status" value="1"/>
</dbReference>
<feature type="region of interest" description="Disordered" evidence="7">
    <location>
        <begin position="498"/>
        <end position="530"/>
    </location>
</feature>
<keyword evidence="2" id="KW-0862">Zinc</keyword>
<keyword evidence="5" id="KW-0804">Transcription</keyword>